<dbReference type="SMART" id="SM00089">
    <property type="entry name" value="PKD"/>
    <property type="match status" value="1"/>
</dbReference>
<dbReference type="PANTHER" id="PTHR11705:SF119">
    <property type="entry name" value="OS02G0119300 PROTEIN"/>
    <property type="match status" value="1"/>
</dbReference>
<proteinExistence type="inferred from homology"/>
<dbReference type="SUPFAM" id="SSF49299">
    <property type="entry name" value="PKD domain"/>
    <property type="match status" value="1"/>
</dbReference>
<evidence type="ECO:0000259" key="8">
    <source>
        <dbReference type="PROSITE" id="PS52035"/>
    </source>
</evidence>
<keyword evidence="9" id="KW-0121">Carboxypeptidase</keyword>
<evidence type="ECO:0000313" key="10">
    <source>
        <dbReference type="Proteomes" id="UP001172778"/>
    </source>
</evidence>
<feature type="active site" description="Proton donor/acceptor" evidence="4">
    <location>
        <position position="414"/>
    </location>
</feature>
<name>A0ABT7DWQ8_9NEIS</name>
<dbReference type="InterPro" id="IPR013783">
    <property type="entry name" value="Ig-like_fold"/>
</dbReference>
<protein>
    <submittedName>
        <fullName evidence="9">M14 family zinc carboxypeptidase</fullName>
    </submittedName>
</protein>
<evidence type="ECO:0000259" key="7">
    <source>
        <dbReference type="PROSITE" id="PS50093"/>
    </source>
</evidence>
<dbReference type="InterPro" id="IPR007280">
    <property type="entry name" value="Peptidase_C_arc/bac"/>
</dbReference>
<feature type="region of interest" description="Disordered" evidence="5">
    <location>
        <begin position="289"/>
        <end position="310"/>
    </location>
</feature>
<keyword evidence="9" id="KW-0378">Hydrolase</keyword>
<dbReference type="SUPFAM" id="SSF53187">
    <property type="entry name" value="Zn-dependent exopeptidases"/>
    <property type="match status" value="1"/>
</dbReference>
<dbReference type="Pfam" id="PF00246">
    <property type="entry name" value="Peptidase_M14"/>
    <property type="match status" value="1"/>
</dbReference>
<dbReference type="Pfam" id="PF04151">
    <property type="entry name" value="PPC"/>
    <property type="match status" value="1"/>
</dbReference>
<dbReference type="SMART" id="SM00631">
    <property type="entry name" value="Zn_pept"/>
    <property type="match status" value="1"/>
</dbReference>
<keyword evidence="9" id="KW-0645">Protease</keyword>
<evidence type="ECO:0000256" key="1">
    <source>
        <dbReference type="ARBA" id="ARBA00001913"/>
    </source>
</evidence>
<feature type="signal peptide" evidence="6">
    <location>
        <begin position="1"/>
        <end position="37"/>
    </location>
</feature>
<dbReference type="Gene3D" id="3.40.630.10">
    <property type="entry name" value="Zn peptidases"/>
    <property type="match status" value="1"/>
</dbReference>
<feature type="chain" id="PRO_5045683447" evidence="6">
    <location>
        <begin position="38"/>
        <end position="765"/>
    </location>
</feature>
<dbReference type="EMBL" id="JARRAF010000008">
    <property type="protein sequence ID" value="MDK2124254.1"/>
    <property type="molecule type" value="Genomic_DNA"/>
</dbReference>
<comment type="similarity">
    <text evidence="3 4">Belongs to the peptidase M14 family.</text>
</comment>
<dbReference type="CDD" id="cd00146">
    <property type="entry name" value="PKD"/>
    <property type="match status" value="1"/>
</dbReference>
<comment type="cofactor">
    <cofactor evidence="2">
        <name>Zn(2+)</name>
        <dbReference type="ChEBI" id="CHEBI:29105"/>
    </cofactor>
</comment>
<evidence type="ECO:0000256" key="4">
    <source>
        <dbReference type="PROSITE-ProRule" id="PRU01379"/>
    </source>
</evidence>
<dbReference type="InterPro" id="IPR000834">
    <property type="entry name" value="Peptidase_M14"/>
</dbReference>
<feature type="domain" description="PKD" evidence="7">
    <location>
        <begin position="577"/>
        <end position="663"/>
    </location>
</feature>
<sequence>MKQAAIRAGKRLSTSGFGKRSLASLLVFAALSGTTFAHSVAASAEEGRTFVRAYFKDLNHAHKIVHDRYETMESKYEKGYVIVNATEAEIKELEAKGYRVEADSQWVHQMAAEIVSESSGNSFAAAGIPNFSCYETVEESFAAAQAMASSRPDLATWTKIGSSWAQSQGLGGYDIRVLKLTNSAKGGSNKPKLFINSAIHAREYATAPLALAFAKKLFNGYGVDADATWILDHHEVHLLLQTNPDGRKQAETGILWRKNANTAYCGATSNSRGADLNRNFTFGWNTTNGSGSSGSQCNDTYRGPSAGSESETKAIEAYVRSLWTDRRGPNRTDAAPLDTSGIHLDIHSHGRLLLWPWGTNGAVAGNDTQLTTLGRKFAFFNNHTPQRSLDLYETDGTSDGVSYGELGVAAFTFELGTAFFEKCSYYNDTILPTNLPALVYAAKVVRTPYITPAGPDALSVAASGTASTTGVPAGTQVTLTAQVDDTRYNNSNGTEPTQNVGGAEYYVDKAPWESGAVAKSMSASDGSFNSNKEGVTATIDTTGWSSGKHMVFVRAKDASNNWGAVSAVWVNIGDGGGGTAPTANFTSTVSNLTASFTDTSTDDGTIVSRSWDFGDGSSSTAANPSHTYAAAGTYSVKLTVTDNEGKTGTTTRSVTVSSDGVTVLVNGQTVSALSGASSSWKYFKVIIPSGASNLSIKTSGGTGDADLYTRVGAQPTTSSYKCRPYASGNTETCTDAAPAAGEYYIGLRGYSAYSGVNLSVNFTAP</sequence>
<evidence type="ECO:0000256" key="6">
    <source>
        <dbReference type="SAM" id="SignalP"/>
    </source>
</evidence>
<dbReference type="RefSeq" id="WP_284100563.1">
    <property type="nucleotide sequence ID" value="NZ_JARRAF010000008.1"/>
</dbReference>
<keyword evidence="10" id="KW-1185">Reference proteome</keyword>
<accession>A0ABT7DWQ8</accession>
<dbReference type="PROSITE" id="PS52035">
    <property type="entry name" value="PEPTIDASE_M14"/>
    <property type="match status" value="1"/>
</dbReference>
<dbReference type="PANTHER" id="PTHR11705">
    <property type="entry name" value="PROTEASE FAMILY M14 CARBOXYPEPTIDASE A,B"/>
    <property type="match status" value="1"/>
</dbReference>
<feature type="domain" description="Peptidase M14" evidence="8">
    <location>
        <begin position="133"/>
        <end position="444"/>
    </location>
</feature>
<dbReference type="InterPro" id="IPR035986">
    <property type="entry name" value="PKD_dom_sf"/>
</dbReference>
<dbReference type="CDD" id="cd06226">
    <property type="entry name" value="M14_CPT_like"/>
    <property type="match status" value="1"/>
</dbReference>
<dbReference type="Gene3D" id="2.60.120.380">
    <property type="match status" value="1"/>
</dbReference>
<evidence type="ECO:0000313" key="9">
    <source>
        <dbReference type="EMBL" id="MDK2124254.1"/>
    </source>
</evidence>
<comment type="caution">
    <text evidence="9">The sequence shown here is derived from an EMBL/GenBank/DDBJ whole genome shotgun (WGS) entry which is preliminary data.</text>
</comment>
<dbReference type="InterPro" id="IPR022409">
    <property type="entry name" value="PKD/Chitinase_dom"/>
</dbReference>
<dbReference type="Pfam" id="PF18911">
    <property type="entry name" value="PKD_4"/>
    <property type="match status" value="1"/>
</dbReference>
<dbReference type="PROSITE" id="PS50093">
    <property type="entry name" value="PKD"/>
    <property type="match status" value="1"/>
</dbReference>
<organism evidence="9 10">
    <name type="scientific">Parachitinimonas caeni</name>
    <dbReference type="NCBI Taxonomy" id="3031301"/>
    <lineage>
        <taxon>Bacteria</taxon>
        <taxon>Pseudomonadati</taxon>
        <taxon>Pseudomonadota</taxon>
        <taxon>Betaproteobacteria</taxon>
        <taxon>Neisseriales</taxon>
        <taxon>Chitinibacteraceae</taxon>
        <taxon>Parachitinimonas</taxon>
    </lineage>
</organism>
<dbReference type="GO" id="GO:0004180">
    <property type="term" value="F:carboxypeptidase activity"/>
    <property type="evidence" value="ECO:0007669"/>
    <property type="project" value="UniProtKB-KW"/>
</dbReference>
<reference evidence="9" key="1">
    <citation type="submission" date="2023-03" db="EMBL/GenBank/DDBJ databases">
        <title>Chitinimonas shenzhenensis gen. nov., sp. nov., a novel member of family Burkholderiaceae isolated from activated sludge collected in Shen Zhen, China.</title>
        <authorList>
            <person name="Wang X."/>
        </authorList>
    </citation>
    <scope>NUCLEOTIDE SEQUENCE</scope>
    <source>
        <strain evidence="9">DQS-5</strain>
    </source>
</reference>
<evidence type="ECO:0000256" key="3">
    <source>
        <dbReference type="ARBA" id="ARBA00005988"/>
    </source>
</evidence>
<keyword evidence="6" id="KW-0732">Signal</keyword>
<evidence type="ECO:0000256" key="5">
    <source>
        <dbReference type="SAM" id="MobiDB-lite"/>
    </source>
</evidence>
<evidence type="ECO:0000256" key="2">
    <source>
        <dbReference type="ARBA" id="ARBA00001947"/>
    </source>
</evidence>
<dbReference type="Proteomes" id="UP001172778">
    <property type="component" value="Unassembled WGS sequence"/>
</dbReference>
<gene>
    <name evidence="9" type="ORF">PZA18_09355</name>
</gene>
<comment type="cofactor">
    <cofactor evidence="1">
        <name>Ca(2+)</name>
        <dbReference type="ChEBI" id="CHEBI:29108"/>
    </cofactor>
</comment>
<dbReference type="InterPro" id="IPR000601">
    <property type="entry name" value="PKD_dom"/>
</dbReference>
<dbReference type="Gene3D" id="2.60.40.10">
    <property type="entry name" value="Immunoglobulins"/>
    <property type="match status" value="1"/>
</dbReference>